<accession>A0A0F9EJF9</accession>
<comment type="caution">
    <text evidence="1">The sequence shown here is derived from an EMBL/GenBank/DDBJ whole genome shotgun (WGS) entry which is preliminary data.</text>
</comment>
<proteinExistence type="predicted"/>
<feature type="non-terminal residue" evidence="1">
    <location>
        <position position="443"/>
    </location>
</feature>
<name>A0A0F9EJF9_9ZZZZ</name>
<protein>
    <submittedName>
        <fullName evidence="1">Uncharacterized protein</fullName>
    </submittedName>
</protein>
<evidence type="ECO:0000313" key="1">
    <source>
        <dbReference type="EMBL" id="KKL66396.1"/>
    </source>
</evidence>
<gene>
    <name evidence="1" type="ORF">LCGC14_2145410</name>
</gene>
<organism evidence="1">
    <name type="scientific">marine sediment metagenome</name>
    <dbReference type="NCBI Taxonomy" id="412755"/>
    <lineage>
        <taxon>unclassified sequences</taxon>
        <taxon>metagenomes</taxon>
        <taxon>ecological metagenomes</taxon>
    </lineage>
</organism>
<reference evidence="1" key="1">
    <citation type="journal article" date="2015" name="Nature">
        <title>Complex archaea that bridge the gap between prokaryotes and eukaryotes.</title>
        <authorList>
            <person name="Spang A."/>
            <person name="Saw J.H."/>
            <person name="Jorgensen S.L."/>
            <person name="Zaremba-Niedzwiedzka K."/>
            <person name="Martijn J."/>
            <person name="Lind A.E."/>
            <person name="van Eijk R."/>
            <person name="Schleper C."/>
            <person name="Guy L."/>
            <person name="Ettema T.J."/>
        </authorList>
    </citation>
    <scope>NUCLEOTIDE SEQUENCE</scope>
</reference>
<dbReference type="EMBL" id="LAZR01027220">
    <property type="protein sequence ID" value="KKL66396.1"/>
    <property type="molecule type" value="Genomic_DNA"/>
</dbReference>
<dbReference type="AlphaFoldDB" id="A0A0F9EJF9"/>
<sequence>MPDIELTELSKKILGKDGEAPLLPPPVEIPEYFPGFGKEFQQLGVEQFRAQTQLAEAERVRVQAGQRVSLRRFAPGPIRATRGGLLVTPTNILEQEFKQAQLDFDFALQEFKSAEWKQEVLTTLPNYLSLPDYKVQSVEDILQLIPLDTMTDADTAWLTSVYDRLKHLSNVIPDDWDGDAIDAQTKILDEILTAPKLELRAVHNLTVEEIAKSFAFGVADLPQGVSTEQVRNMLGQMDLQEEEMKSAKDWLADRAKSWAIETDRLNLIRSGTVLVEAPALTPVEFGKLLVTQPMMATVQMLDKYFSILPRPLATAAIIGAHRLFKTPEDTAAARLEEQYTYFKSMGLSDWESYATAFNEWEAPWWLKLNSEIWFDPVSYIGLGFATAAAYKVGWGMTKIGVRAAGSRIGPWVGAIENGYITGADAIFKTGVKGVLAPIKGTFW</sequence>